<dbReference type="EMBL" id="FP929052">
    <property type="protein sequence ID" value="CBL17437.1"/>
    <property type="molecule type" value="Genomic_DNA"/>
</dbReference>
<keyword evidence="1" id="KW-0732">Signal</keyword>
<dbReference type="GeneID" id="83156046"/>
<dbReference type="STRING" id="213810.RUM_13110"/>
<dbReference type="InterPro" id="IPR052177">
    <property type="entry name" value="Divisome_Glycosyl_Hydrolase"/>
</dbReference>
<dbReference type="PANTHER" id="PTHR43405:SF1">
    <property type="entry name" value="GLYCOSYL HYDROLASE DIGH"/>
    <property type="match status" value="1"/>
</dbReference>
<dbReference type="HOGENOM" id="CLU_019247_0_0_9"/>
<dbReference type="Proteomes" id="UP000007054">
    <property type="component" value="Chromosome"/>
</dbReference>
<evidence type="ECO:0000256" key="1">
    <source>
        <dbReference type="ARBA" id="ARBA00022729"/>
    </source>
</evidence>
<accession>D4LCU2</accession>
<dbReference type="InterPro" id="IPR017853">
    <property type="entry name" value="GH"/>
</dbReference>
<dbReference type="PROSITE" id="PS51257">
    <property type="entry name" value="PROKAR_LIPOPROTEIN"/>
    <property type="match status" value="1"/>
</dbReference>
<dbReference type="SUPFAM" id="SSF51445">
    <property type="entry name" value="(Trans)glycosidases"/>
    <property type="match status" value="1"/>
</dbReference>
<reference evidence="3" key="2">
    <citation type="submission" date="2010-03" db="EMBL/GenBank/DDBJ databases">
        <authorList>
            <person name="Pajon A."/>
        </authorList>
    </citation>
    <scope>NUCLEOTIDE SEQUENCE</scope>
    <source>
        <strain evidence="3">Type strain: 18P13</strain>
    </source>
</reference>
<dbReference type="KEGG" id="rch:RUM_13110"/>
<dbReference type="RefSeq" id="WP_015558344.1">
    <property type="nucleotide sequence ID" value="NC_021039.1"/>
</dbReference>
<keyword evidence="4" id="KW-1185">Reference proteome</keyword>
<dbReference type="Pfam" id="PF02638">
    <property type="entry name" value="GHL10"/>
    <property type="match status" value="1"/>
</dbReference>
<dbReference type="InterPro" id="IPR003790">
    <property type="entry name" value="GHL10"/>
</dbReference>
<feature type="domain" description="Glycosyl hydrolase-like 10" evidence="2">
    <location>
        <begin position="53"/>
        <end position="337"/>
    </location>
</feature>
<dbReference type="PATRIC" id="fig|213810.4.peg.1207"/>
<sequence>MKQYICLLAVFLMGCTPGTGRITPGMGMRLELQEQTAEQLHLPVQQSGSPVVAAWLTAVSLSDMLKGATEAAYRAAVHQELTWLCENGFTDVFVQVRSNGDAYYRSRVYPRAASWSQDFDPLQVFLEENRQVGLQVHAWINPYRCQTAGQMLKIPDTYPTRMWAQEQAEPIVQVSGRWYLNPADAHAQALICTGAQELLDGYDIAGLHIDDYFYPTTEPEMDAAAFAASRSEDLTAWRTEQVNTLVAALYAQAHAADRIFSISPRGDPAASAQLLYADPETWCSLSGYCDWILPQLYYGFDNETCGFAEMLALWQGMVQTDGVRLIPGICTYKVGQADDWAGTGRMEWVTEQEIPARQAAAVLEAGLNGVAVYSSASTRELDAPEMEALKQQLCRFTQVPP</sequence>
<reference evidence="3" key="1">
    <citation type="submission" date="2010-03" db="EMBL/GenBank/DDBJ databases">
        <title>The genome sequence of Ruminococcus sp. 18P13.</title>
        <authorList>
            <consortium name="metaHIT consortium -- http://www.metahit.eu/"/>
            <person name="Pajon A."/>
            <person name="Turner K."/>
            <person name="Parkhill J."/>
            <person name="Bernalier A."/>
        </authorList>
    </citation>
    <scope>NUCLEOTIDE SEQUENCE [LARGE SCALE GENOMIC DNA]</scope>
    <source>
        <strain evidence="3">Type strain: 18P13</strain>
    </source>
</reference>
<dbReference type="AlphaFoldDB" id="D4LCU2"/>
<dbReference type="PANTHER" id="PTHR43405">
    <property type="entry name" value="GLYCOSYL HYDROLASE DIGH"/>
    <property type="match status" value="1"/>
</dbReference>
<evidence type="ECO:0000259" key="2">
    <source>
        <dbReference type="Pfam" id="PF02638"/>
    </source>
</evidence>
<name>D4LCU2_RUMC1</name>
<evidence type="ECO:0000313" key="4">
    <source>
        <dbReference type="Proteomes" id="UP000007054"/>
    </source>
</evidence>
<evidence type="ECO:0000313" key="3">
    <source>
        <dbReference type="EMBL" id="CBL17437.1"/>
    </source>
</evidence>
<dbReference type="Gene3D" id="3.20.20.80">
    <property type="entry name" value="Glycosidases"/>
    <property type="match status" value="1"/>
</dbReference>
<protein>
    <submittedName>
        <fullName evidence="3">Uncharacterized protein conserved in bacteria</fullName>
    </submittedName>
</protein>
<dbReference type="BioCyc" id="RCHA213810:RUM_RS06360-MONOMER"/>
<proteinExistence type="predicted"/>
<gene>
    <name evidence="3" type="ordered locus">RUM_13110</name>
</gene>
<organism evidence="3 4">
    <name type="scientific">Ruminococcus champanellensis (strain DSM 18848 / JCM 17042 / KCTC 15320 / 18P13)</name>
    <dbReference type="NCBI Taxonomy" id="213810"/>
    <lineage>
        <taxon>Bacteria</taxon>
        <taxon>Bacillati</taxon>
        <taxon>Bacillota</taxon>
        <taxon>Clostridia</taxon>
        <taxon>Eubacteriales</taxon>
        <taxon>Oscillospiraceae</taxon>
        <taxon>Ruminococcus</taxon>
    </lineage>
</organism>